<accession>A0A7H9AU08</accession>
<dbReference type="KEGG" id="cagg:HYG79_16740"/>
<evidence type="ECO:0000256" key="2">
    <source>
        <dbReference type="SAM" id="Phobius"/>
    </source>
</evidence>
<dbReference type="AlphaFoldDB" id="A0A7H9AU08"/>
<proteinExistence type="predicted"/>
<dbReference type="InterPro" id="IPR003409">
    <property type="entry name" value="MORN"/>
</dbReference>
<name>A0A7H9AU08_9FLAO</name>
<dbReference type="RefSeq" id="WP_179243209.1">
    <property type="nucleotide sequence ID" value="NZ_CP058595.1"/>
</dbReference>
<keyword evidence="2" id="KW-1133">Transmembrane helix</keyword>
<dbReference type="Gene3D" id="2.20.110.10">
    <property type="entry name" value="Histone H3 K4-specific methyltransferase SET7/9 N-terminal domain"/>
    <property type="match status" value="2"/>
</dbReference>
<dbReference type="PANTHER" id="PTHR23084:SF263">
    <property type="entry name" value="MORN REPEAT-CONTAINING PROTEIN 1"/>
    <property type="match status" value="1"/>
</dbReference>
<organism evidence="3 4">
    <name type="scientific">Costertonia aggregata</name>
    <dbReference type="NCBI Taxonomy" id="343403"/>
    <lineage>
        <taxon>Bacteria</taxon>
        <taxon>Pseudomonadati</taxon>
        <taxon>Bacteroidota</taxon>
        <taxon>Flavobacteriia</taxon>
        <taxon>Flavobacteriales</taxon>
        <taxon>Flavobacteriaceae</taxon>
        <taxon>Costertonia</taxon>
    </lineage>
</organism>
<keyword evidence="1" id="KW-0677">Repeat</keyword>
<gene>
    <name evidence="3" type="ORF">HYG79_16740</name>
</gene>
<dbReference type="SUPFAM" id="SSF82185">
    <property type="entry name" value="Histone H3 K4-specific methyltransferase SET7/9 N-terminal domain"/>
    <property type="match status" value="1"/>
</dbReference>
<dbReference type="SMART" id="SM00698">
    <property type="entry name" value="MORN"/>
    <property type="match status" value="3"/>
</dbReference>
<sequence>MKKRILIPYILFISVLFISMGMFYRMYTLQNRIDQFNSDRKKLYEKVAIYEDLLSKDSLLLTGDYHNALKAYDKIALELGSENYGLKTRIALAKTIRSYTMGRAIKQKDTVENDSLAQNRIAGPVEIQRYDSLSFAHEKAKIQLNRLRKQLEEKSFGEYLTFKSVKGNQMHYVGQVRNNTANGYGIALLDTGSRYEGEWKNNQRHGEGAFYWPDGEYYVGSYVNGKRTGYGTYYWPNGEKYIGYWKDDKRNGHGEFYATDGTILTSGVWENDKLVETEKKAKRTSR</sequence>
<evidence type="ECO:0000313" key="4">
    <source>
        <dbReference type="Proteomes" id="UP000509302"/>
    </source>
</evidence>
<dbReference type="Pfam" id="PF02493">
    <property type="entry name" value="MORN"/>
    <property type="match status" value="4"/>
</dbReference>
<feature type="transmembrane region" description="Helical" evidence="2">
    <location>
        <begin position="6"/>
        <end position="24"/>
    </location>
</feature>
<evidence type="ECO:0008006" key="5">
    <source>
        <dbReference type="Google" id="ProtNLM"/>
    </source>
</evidence>
<keyword evidence="2" id="KW-0812">Transmembrane</keyword>
<dbReference type="EMBL" id="CP058595">
    <property type="protein sequence ID" value="QLG46930.1"/>
    <property type="molecule type" value="Genomic_DNA"/>
</dbReference>
<dbReference type="PANTHER" id="PTHR23084">
    <property type="entry name" value="PHOSPHATIDYLINOSITOL-4-PHOSPHATE 5-KINASE RELATED"/>
    <property type="match status" value="1"/>
</dbReference>
<keyword evidence="4" id="KW-1185">Reference proteome</keyword>
<evidence type="ECO:0000256" key="1">
    <source>
        <dbReference type="ARBA" id="ARBA00022737"/>
    </source>
</evidence>
<protein>
    <recommendedName>
        <fullName evidence="5">MORN repeat-containing protein</fullName>
    </recommendedName>
</protein>
<keyword evidence="2" id="KW-0472">Membrane</keyword>
<reference evidence="3 4" key="1">
    <citation type="journal article" date="2006" name="Int. J. Syst. Evol. Microbiol.">
        <title>Costertonia aggregata gen. nov., sp. nov., a mesophilic marine bacterium of the family Flavobacteriaceae, isolated from a mature biofilm.</title>
        <authorList>
            <person name="Kwon K.K."/>
            <person name="Lee Y.K."/>
            <person name="Lee H.K."/>
        </authorList>
    </citation>
    <scope>NUCLEOTIDE SEQUENCE [LARGE SCALE GENOMIC DNA]</scope>
    <source>
        <strain evidence="3 4">KCCM 42265</strain>
    </source>
</reference>
<evidence type="ECO:0000313" key="3">
    <source>
        <dbReference type="EMBL" id="QLG46930.1"/>
    </source>
</evidence>
<dbReference type="Proteomes" id="UP000509302">
    <property type="component" value="Chromosome"/>
</dbReference>